<comment type="subcellular location">
    <subcellularLocation>
        <location evidence="1">Membrane</location>
        <topology evidence="1">Multi-pass membrane protein</topology>
    </subcellularLocation>
</comment>
<dbReference type="eggNOG" id="KOG4294">
    <property type="taxonomic scope" value="Eukaryota"/>
</dbReference>
<dbReference type="EnsemblMetazoa" id="HelroT168365">
    <property type="protein sequence ID" value="HelroP168365"/>
    <property type="gene ID" value="HelroG168365"/>
</dbReference>
<keyword evidence="3 11" id="KW-0894">Sodium channel</keyword>
<dbReference type="OrthoDB" id="6021021at2759"/>
<dbReference type="GO" id="GO:0015280">
    <property type="term" value="F:ligand-gated sodium channel activity"/>
    <property type="evidence" value="ECO:0000318"/>
    <property type="project" value="GO_Central"/>
</dbReference>
<evidence type="ECO:0000256" key="10">
    <source>
        <dbReference type="ARBA" id="ARBA00023303"/>
    </source>
</evidence>
<dbReference type="EMBL" id="AMQM01002955">
    <property type="status" value="NOT_ANNOTATED_CDS"/>
    <property type="molecule type" value="Genomic_DNA"/>
</dbReference>
<dbReference type="EMBL" id="KB095959">
    <property type="protein sequence ID" value="ESO09384.1"/>
    <property type="molecule type" value="Genomic_DNA"/>
</dbReference>
<comment type="similarity">
    <text evidence="11">Belongs to the amiloride-sensitive sodium channel (TC 1.A.6) family.</text>
</comment>
<keyword evidence="10 11" id="KW-0407">Ion channel</keyword>
<dbReference type="CTD" id="20202324"/>
<evidence type="ECO:0000256" key="7">
    <source>
        <dbReference type="ARBA" id="ARBA00023065"/>
    </source>
</evidence>
<evidence type="ECO:0000256" key="5">
    <source>
        <dbReference type="ARBA" id="ARBA00022989"/>
    </source>
</evidence>
<keyword evidence="14" id="KW-1185">Reference proteome</keyword>
<dbReference type="GO" id="GO:0005886">
    <property type="term" value="C:plasma membrane"/>
    <property type="evidence" value="ECO:0000318"/>
    <property type="project" value="GO_Central"/>
</dbReference>
<evidence type="ECO:0000256" key="8">
    <source>
        <dbReference type="ARBA" id="ARBA00023136"/>
    </source>
</evidence>
<reference evidence="14" key="1">
    <citation type="submission" date="2012-12" db="EMBL/GenBank/DDBJ databases">
        <authorList>
            <person name="Hellsten U."/>
            <person name="Grimwood J."/>
            <person name="Chapman J.A."/>
            <person name="Shapiro H."/>
            <person name="Aerts A."/>
            <person name="Otillar R.P."/>
            <person name="Terry A.Y."/>
            <person name="Boore J.L."/>
            <person name="Simakov O."/>
            <person name="Marletaz F."/>
            <person name="Cho S.-J."/>
            <person name="Edsinger-Gonzales E."/>
            <person name="Havlak P."/>
            <person name="Kuo D.-H."/>
            <person name="Larsson T."/>
            <person name="Lv J."/>
            <person name="Arendt D."/>
            <person name="Savage R."/>
            <person name="Osoegawa K."/>
            <person name="de Jong P."/>
            <person name="Lindberg D.R."/>
            <person name="Seaver E.C."/>
            <person name="Weisblat D.A."/>
            <person name="Putnam N.H."/>
            <person name="Grigoriev I.V."/>
            <person name="Rokhsar D.S."/>
        </authorList>
    </citation>
    <scope>NUCLEOTIDE SEQUENCE</scope>
</reference>
<dbReference type="Gene3D" id="2.60.470.10">
    <property type="entry name" value="Acid-sensing ion channels like domains"/>
    <property type="match status" value="1"/>
</dbReference>
<dbReference type="AlphaFoldDB" id="T1F0H4"/>
<dbReference type="InterPro" id="IPR001873">
    <property type="entry name" value="ENaC"/>
</dbReference>
<dbReference type="HOGENOM" id="CLU_550165_0_0_1"/>
<evidence type="ECO:0000256" key="6">
    <source>
        <dbReference type="ARBA" id="ARBA00023053"/>
    </source>
</evidence>
<gene>
    <name evidence="13" type="primary">20202324</name>
    <name evidence="12" type="ORF">HELRODRAFT_168365</name>
</gene>
<dbReference type="PRINTS" id="PR01078">
    <property type="entry name" value="AMINACHANNEL"/>
</dbReference>
<protein>
    <submittedName>
        <fullName evidence="12 13">Uncharacterized protein</fullName>
    </submittedName>
</protein>
<dbReference type="PANTHER" id="PTHR11690:SF248">
    <property type="entry name" value="PICKPOCKET 17, ISOFORM A"/>
    <property type="match status" value="1"/>
</dbReference>
<keyword evidence="5" id="KW-1133">Transmembrane helix</keyword>
<dbReference type="InParanoid" id="T1F0H4"/>
<dbReference type="PANTHER" id="PTHR11690">
    <property type="entry name" value="AMILORIDE-SENSITIVE SODIUM CHANNEL-RELATED"/>
    <property type="match status" value="1"/>
</dbReference>
<evidence type="ECO:0000313" key="13">
    <source>
        <dbReference type="EnsemblMetazoa" id="HelroP168365"/>
    </source>
</evidence>
<evidence type="ECO:0000256" key="9">
    <source>
        <dbReference type="ARBA" id="ARBA00023201"/>
    </source>
</evidence>
<keyword evidence="2 11" id="KW-0813">Transport</keyword>
<evidence type="ECO:0000313" key="12">
    <source>
        <dbReference type="EMBL" id="ESO09384.1"/>
    </source>
</evidence>
<evidence type="ECO:0000313" key="14">
    <source>
        <dbReference type="Proteomes" id="UP000015101"/>
    </source>
</evidence>
<keyword evidence="4 11" id="KW-0812">Transmembrane</keyword>
<reference evidence="13" key="3">
    <citation type="submission" date="2015-06" db="UniProtKB">
        <authorList>
            <consortium name="EnsemblMetazoa"/>
        </authorList>
    </citation>
    <scope>IDENTIFICATION</scope>
</reference>
<dbReference type="GO" id="GO:0035725">
    <property type="term" value="P:sodium ion transmembrane transport"/>
    <property type="evidence" value="ECO:0000318"/>
    <property type="project" value="GO_Central"/>
</dbReference>
<dbReference type="Proteomes" id="UP000015101">
    <property type="component" value="Unassembled WGS sequence"/>
</dbReference>
<evidence type="ECO:0000256" key="1">
    <source>
        <dbReference type="ARBA" id="ARBA00004141"/>
    </source>
</evidence>
<evidence type="ECO:0000256" key="2">
    <source>
        <dbReference type="ARBA" id="ARBA00022448"/>
    </source>
</evidence>
<proteinExistence type="inferred from homology"/>
<keyword evidence="6" id="KW-0915">Sodium</keyword>
<evidence type="ECO:0000256" key="3">
    <source>
        <dbReference type="ARBA" id="ARBA00022461"/>
    </source>
</evidence>
<dbReference type="GeneID" id="20202324"/>
<accession>T1F0H4</accession>
<keyword evidence="8" id="KW-0472">Membrane</keyword>
<keyword evidence="9 11" id="KW-0739">Sodium transport</keyword>
<dbReference type="KEGG" id="hro:HELRODRAFT_168365"/>
<reference evidence="12 14" key="2">
    <citation type="journal article" date="2013" name="Nature">
        <title>Insights into bilaterian evolution from three spiralian genomes.</title>
        <authorList>
            <person name="Simakov O."/>
            <person name="Marletaz F."/>
            <person name="Cho S.J."/>
            <person name="Edsinger-Gonzales E."/>
            <person name="Havlak P."/>
            <person name="Hellsten U."/>
            <person name="Kuo D.H."/>
            <person name="Larsson T."/>
            <person name="Lv J."/>
            <person name="Arendt D."/>
            <person name="Savage R."/>
            <person name="Osoegawa K."/>
            <person name="de Jong P."/>
            <person name="Grimwood J."/>
            <person name="Chapman J.A."/>
            <person name="Shapiro H."/>
            <person name="Aerts A."/>
            <person name="Otillar R.P."/>
            <person name="Terry A.Y."/>
            <person name="Boore J.L."/>
            <person name="Grigoriev I.V."/>
            <person name="Lindberg D.R."/>
            <person name="Seaver E.C."/>
            <person name="Weisblat D.A."/>
            <person name="Putnam N.H."/>
            <person name="Rokhsar D.S."/>
        </authorList>
    </citation>
    <scope>NUCLEOTIDE SEQUENCE</scope>
</reference>
<evidence type="ECO:0000256" key="4">
    <source>
        <dbReference type="ARBA" id="ARBA00022692"/>
    </source>
</evidence>
<sequence length="496" mass="55737">MQNSTSIKPGKNTNINKISHINTSNIDISDEISNGGFILNGTNGDNEPTPSNLRLSLISTWEAFRDVTTSHGLPHFSRAKGDKFMKYSVSVAVELNHAKSMEFPAVTICNNNPMKLSSFRANSKLQEILISYKLKNSNSTCTMTETSTPAPLTTTRETSSQYTTKTQICTEYDDEVGGIQQRRDFKLFNQVMELFMRMNATERKESAPRDFKYFFNNYYGNCYTFNSVSSGQDGAISKISRKTGPSYGLSITFNVEQNDYVGEVAQSAGLRVVVHDPKRMPFPEDESIFVSPWTVTQIGLTMTQTKKINGLYGNCSVENDSSVGKTLYQKLFNVSYCEKVVMFDSYVYYRNILNNLRSMGQVLVYFQDFSYTNIEESPDYETIQFTSDIGGILGLYVGFSILTVVEFLELAVDVLGIIGYQIYLKSQNSVKKWRKENGRKIGHDDKTSKITTSHSSVNTVFACSEEEVDHTVKPHIEAVCSKPEAPVLLNMTPVFI</sequence>
<dbReference type="RefSeq" id="XP_009012477.1">
    <property type="nucleotide sequence ID" value="XM_009014229.1"/>
</dbReference>
<name>T1F0H4_HELRO</name>
<organism evidence="13 14">
    <name type="scientific">Helobdella robusta</name>
    <name type="common">Californian leech</name>
    <dbReference type="NCBI Taxonomy" id="6412"/>
    <lineage>
        <taxon>Eukaryota</taxon>
        <taxon>Metazoa</taxon>
        <taxon>Spiralia</taxon>
        <taxon>Lophotrochozoa</taxon>
        <taxon>Annelida</taxon>
        <taxon>Clitellata</taxon>
        <taxon>Hirudinea</taxon>
        <taxon>Rhynchobdellida</taxon>
        <taxon>Glossiphoniidae</taxon>
        <taxon>Helobdella</taxon>
    </lineage>
</organism>
<dbReference type="Pfam" id="PF00858">
    <property type="entry name" value="ASC"/>
    <property type="match status" value="2"/>
</dbReference>
<keyword evidence="7 11" id="KW-0406">Ion transport</keyword>
<evidence type="ECO:0000256" key="11">
    <source>
        <dbReference type="RuleBase" id="RU000679"/>
    </source>
</evidence>